<evidence type="ECO:0000313" key="2">
    <source>
        <dbReference type="Proteomes" id="UP000004440"/>
    </source>
</evidence>
<evidence type="ECO:0000313" key="1">
    <source>
        <dbReference type="EMBL" id="EGP93848.1"/>
    </source>
</evidence>
<dbReference type="STRING" id="1001994.MY1_1088"/>
<name>F9CX46_9ARCH</name>
<dbReference type="Proteomes" id="UP000004440">
    <property type="component" value="Unassembled WGS sequence"/>
</dbReference>
<organism evidence="1 2">
    <name type="scientific">Nitrosarchaeum koreense MY1</name>
    <dbReference type="NCBI Taxonomy" id="1001994"/>
    <lineage>
        <taxon>Archaea</taxon>
        <taxon>Nitrososphaerota</taxon>
        <taxon>Nitrososphaeria</taxon>
        <taxon>Nitrosopumilales</taxon>
        <taxon>Nitrosopumilaceae</taxon>
        <taxon>Nitrosarchaeum</taxon>
    </lineage>
</organism>
<gene>
    <name evidence="1" type="ORF">MY1_1088</name>
</gene>
<dbReference type="AlphaFoldDB" id="F9CX46"/>
<sequence>MIIHQDKIIKMNVIKYDKLDNYAQMLNAITQKILMREVQERK</sequence>
<comment type="caution">
    <text evidence="1">The sequence shown here is derived from an EMBL/GenBank/DDBJ whole genome shotgun (WGS) entry which is preliminary data.</text>
</comment>
<dbReference type="EMBL" id="AFPU01000001">
    <property type="protein sequence ID" value="EGP93848.1"/>
    <property type="molecule type" value="Genomic_DNA"/>
</dbReference>
<reference evidence="1 2" key="1">
    <citation type="journal article" date="2011" name="J. Bacteriol.">
        <title>Genome Sequence of an Ammonia-Oxidizing Soil Archaeon, "Candidatus Nitrosoarchaeum koreensis" MY1.</title>
        <authorList>
            <person name="Kim B.K."/>
            <person name="Jung M.Y."/>
            <person name="Yu D.S."/>
            <person name="Park S.J."/>
            <person name="Oh T.K."/>
            <person name="Rhee S.K."/>
            <person name="Kim J.F."/>
        </authorList>
    </citation>
    <scope>NUCLEOTIDE SEQUENCE [LARGE SCALE GENOMIC DNA]</scope>
    <source>
        <strain evidence="1 2">MY1</strain>
    </source>
</reference>
<proteinExistence type="predicted"/>
<accession>F9CX46</accession>
<keyword evidence="2" id="KW-1185">Reference proteome</keyword>
<protein>
    <submittedName>
        <fullName evidence="1">Uncharacterized protein</fullName>
    </submittedName>
</protein>